<feature type="compositionally biased region" description="Low complexity" evidence="1">
    <location>
        <begin position="1342"/>
        <end position="1355"/>
    </location>
</feature>
<dbReference type="Pfam" id="PF19026">
    <property type="entry name" value="UBA_HYPK"/>
    <property type="match status" value="1"/>
</dbReference>
<dbReference type="GO" id="GO:0005854">
    <property type="term" value="C:nascent polypeptide-associated complex"/>
    <property type="evidence" value="ECO:0007669"/>
    <property type="project" value="InterPro"/>
</dbReference>
<evidence type="ECO:0000313" key="3">
    <source>
        <dbReference type="EMBL" id="KAJ1160417.1"/>
    </source>
</evidence>
<dbReference type="Gene3D" id="1.10.8.10">
    <property type="entry name" value="DNA helicase RuvA subunit, C-terminal domain"/>
    <property type="match status" value="1"/>
</dbReference>
<feature type="region of interest" description="Disordered" evidence="1">
    <location>
        <begin position="1177"/>
        <end position="1286"/>
    </location>
</feature>
<feature type="compositionally biased region" description="Low complexity" evidence="1">
    <location>
        <begin position="1182"/>
        <end position="1197"/>
    </location>
</feature>
<dbReference type="InterPro" id="IPR016641">
    <property type="entry name" value="EGD2/NACA0like"/>
</dbReference>
<evidence type="ECO:0000259" key="2">
    <source>
        <dbReference type="PROSITE" id="PS51151"/>
    </source>
</evidence>
<dbReference type="SMART" id="SM01407">
    <property type="entry name" value="NAC"/>
    <property type="match status" value="1"/>
</dbReference>
<feature type="compositionally biased region" description="Pro residues" evidence="1">
    <location>
        <begin position="289"/>
        <end position="302"/>
    </location>
</feature>
<dbReference type="InterPro" id="IPR038187">
    <property type="entry name" value="NAC_A/B_dom_sf"/>
</dbReference>
<dbReference type="CDD" id="cd14415">
    <property type="entry name" value="UBA_NACA_NACP1"/>
    <property type="match status" value="1"/>
</dbReference>
<feature type="compositionally biased region" description="Low complexity" evidence="1">
    <location>
        <begin position="1300"/>
        <end position="1315"/>
    </location>
</feature>
<feature type="compositionally biased region" description="Low complexity" evidence="1">
    <location>
        <begin position="275"/>
        <end position="288"/>
    </location>
</feature>
<comment type="caution">
    <text evidence="3">The sequence shown here is derived from an EMBL/GenBank/DDBJ whole genome shotgun (WGS) entry which is preliminary data.</text>
</comment>
<feature type="region of interest" description="Disordered" evidence="1">
    <location>
        <begin position="335"/>
        <end position="373"/>
    </location>
</feature>
<feature type="compositionally biased region" description="Pro residues" evidence="1">
    <location>
        <begin position="254"/>
        <end position="274"/>
    </location>
</feature>
<sequence length="1513" mass="155667">MTARLTAGEKIGVVVPHHSNTHTPEPVGSAPLPRCPKVALSLFLFYFHVRVLRPGLSGGDLEVESVSLFPFPGSSRAQAPLSSAILDLRSSHKMPGEATETVPAMEQELHQPQVETASAVASSPAELPATELPAAAPEVPVAAAVPEMSAAALEVPVAPAAPAVLAPELPAAAPEVAATADVSELPISAPSAAAHSDPALEPSASVQSVAATSSDPAVAALTFAESAAPVPVSPVKVPASVPVDASVAPDLPDSAPPATVPSPPAGAPAAPPAPDVAAPEPVPAVSSVPSPPAGAPAAPPAPDVAAPEPVPAVSSVPSQPAASTLAAVAAEPVKSSPAKTTVPSPPASAPAVPAAAAPASTPAKPASPISAAPASSSAVVGSGSCLESRELAAIQAPVPPLLLASNPNSESLSQDSLCVLPNHAAQPSCSLPNEAPVAAVPLLVAVDVVHASLPVSPVDCITDSANHEDLSSDLPVCSSDPNILLASPDVASVQEQKGSRDITAGPCPASTDDSIQVKIPDGSGVIGTPGKGDLNLNDVQKLVVPETPLKEILYTPLRDALVSEVASTPKQSLSDISPSVFKDALSPEADPSVPLMVDSPSSTDAFDRTPTHASAQNTKTYGSSADFSDTTMREVPALFQHDSSTQEGTLHLKPTGTPFTSEVVPSLKQLLITAVPIEAHTFSVTEDPVLEVQTKTSSEESVALNLASIGANAKETLEVAANTLDAPSLKVIADSAQLVETPVTPHSLVQNLASLEVSASDICDSVTRQGSLDRDTLVTHVHTSEAKAAQIVPKPPNADYKHEQDRVTPNDMQHIPVLVDVLPATSVKDSICAPLGTQQQKQPFPSSDSSELMGTQRLSKVLSELNLPPEVTVPKETSMEGFVPTKAIAFAHPTLTSKLDMAATPAVKEDNISVPEKGFKPKEITGVSLVSKKGSEVNTTLLLKAGTLLNVPVKTIDSANALLVQTEIDPALKDSVCSPNIDVPYSEMPDTPSEVHAKNATDPTDAFSAIAQVKDQTMLNNTVSHVLGACTPATVTDASALAASMERPINGDGHSGSSCPLAMLDSLVDSVATTVHHASLHLAPIAHNSTADATDVELTLKLTQCTPETSKPLSRMLHEVSTGSPKPSLTLHAEQLAPNFPATHDAGHSCSAGSIINDNCSRPSLLESDLLPDNTCSPFTPPNLSSSPLLPANTALPISPEPTLHPLPTPKLVSTDTSPAKPLIPPASATSLPVLLKPSPPSSEVAPSTQPKPSALGPKVPPPAAVPEDDDDDLPPLIPPEVPAEESPFQPVLVDIASPKSAVPSPKAPAPLAKEPVLKNDKGSGTESDSDESVPELEEQDATTATQQAQLAAAAEIDEEPVSKAKQSRSEKKARKAMSKLGLRQVTGVTRVTIRKSKNILFVITKPDVYKSPASDTYIVFGEAKIEDLSQQAQLAAAEKFKVQGEAVSNIQENTQTPTVQEESEEEEVDEAGVEVKDIELVMSQANVSRAKAVRALKNNSNDIVNAIMELTM</sequence>
<feature type="compositionally biased region" description="Pro residues" evidence="1">
    <location>
        <begin position="1199"/>
        <end position="1209"/>
    </location>
</feature>
<feature type="compositionally biased region" description="Acidic residues" evidence="1">
    <location>
        <begin position="1328"/>
        <end position="1341"/>
    </location>
</feature>
<dbReference type="Gene3D" id="2.20.70.30">
    <property type="entry name" value="Nascent polypeptide-associated complex domain"/>
    <property type="match status" value="1"/>
</dbReference>
<feature type="region of interest" description="Disordered" evidence="1">
    <location>
        <begin position="1300"/>
        <end position="1379"/>
    </location>
</feature>
<protein>
    <recommendedName>
        <fullName evidence="2">NAC-A/B domain-containing protein</fullName>
    </recommendedName>
</protein>
<dbReference type="FunFam" id="2.20.70.30:FF:000002">
    <property type="entry name" value="Nascent polypeptide-associated complex (NAC), alpha subunit"/>
    <property type="match status" value="1"/>
</dbReference>
<feature type="compositionally biased region" description="Polar residues" evidence="1">
    <location>
        <begin position="611"/>
        <end position="627"/>
    </location>
</feature>
<dbReference type="PANTHER" id="PTHR21713">
    <property type="entry name" value="NASCENT POLYPEPTIDE ASSOCIATED COMPLEX ALPHA SUBUNIT-RELATED"/>
    <property type="match status" value="1"/>
</dbReference>
<feature type="region of interest" description="Disordered" evidence="1">
    <location>
        <begin position="591"/>
        <end position="627"/>
    </location>
</feature>
<keyword evidence="4" id="KW-1185">Reference proteome</keyword>
<name>A0AAV7S8Y1_PLEWA</name>
<dbReference type="Proteomes" id="UP001066276">
    <property type="component" value="Chromosome 4_2"/>
</dbReference>
<dbReference type="Pfam" id="PF01849">
    <property type="entry name" value="NAC"/>
    <property type="match status" value="1"/>
</dbReference>
<dbReference type="InterPro" id="IPR002715">
    <property type="entry name" value="Nas_poly-pep-assoc_cplx_dom"/>
</dbReference>
<feature type="compositionally biased region" description="Low complexity" evidence="1">
    <location>
        <begin position="303"/>
        <end position="317"/>
    </location>
</feature>
<accession>A0AAV7S8Y1</accession>
<dbReference type="PROSITE" id="PS51151">
    <property type="entry name" value="NAC_AB"/>
    <property type="match status" value="1"/>
</dbReference>
<reference evidence="3" key="1">
    <citation type="journal article" date="2022" name="bioRxiv">
        <title>Sequencing and chromosome-scale assembly of the giantPleurodeles waltlgenome.</title>
        <authorList>
            <person name="Brown T."/>
            <person name="Elewa A."/>
            <person name="Iarovenko S."/>
            <person name="Subramanian E."/>
            <person name="Araus A.J."/>
            <person name="Petzold A."/>
            <person name="Susuki M."/>
            <person name="Suzuki K.-i.T."/>
            <person name="Hayashi T."/>
            <person name="Toyoda A."/>
            <person name="Oliveira C."/>
            <person name="Osipova E."/>
            <person name="Leigh N.D."/>
            <person name="Simon A."/>
            <person name="Yun M.H."/>
        </authorList>
    </citation>
    <scope>NUCLEOTIDE SEQUENCE</scope>
    <source>
        <strain evidence="3">20211129_DDA</strain>
        <tissue evidence="3">Liver</tissue>
    </source>
</reference>
<dbReference type="CDD" id="cd22054">
    <property type="entry name" value="NAC_NACA"/>
    <property type="match status" value="1"/>
</dbReference>
<proteinExistence type="predicted"/>
<feature type="region of interest" description="Disordered" evidence="1">
    <location>
        <begin position="248"/>
        <end position="317"/>
    </location>
</feature>
<feature type="domain" description="NAC-A/B" evidence="2">
    <location>
        <begin position="1368"/>
        <end position="1433"/>
    </location>
</feature>
<organism evidence="3 4">
    <name type="scientific">Pleurodeles waltl</name>
    <name type="common">Iberian ribbed newt</name>
    <dbReference type="NCBI Taxonomy" id="8319"/>
    <lineage>
        <taxon>Eukaryota</taxon>
        <taxon>Metazoa</taxon>
        <taxon>Chordata</taxon>
        <taxon>Craniata</taxon>
        <taxon>Vertebrata</taxon>
        <taxon>Euteleostomi</taxon>
        <taxon>Amphibia</taxon>
        <taxon>Batrachia</taxon>
        <taxon>Caudata</taxon>
        <taxon>Salamandroidea</taxon>
        <taxon>Salamandridae</taxon>
        <taxon>Pleurodelinae</taxon>
        <taxon>Pleurodeles</taxon>
    </lineage>
</organism>
<evidence type="ECO:0000256" key="1">
    <source>
        <dbReference type="SAM" id="MobiDB-lite"/>
    </source>
</evidence>
<gene>
    <name evidence="3" type="ORF">NDU88_000919</name>
</gene>
<evidence type="ECO:0000313" key="4">
    <source>
        <dbReference type="Proteomes" id="UP001066276"/>
    </source>
</evidence>
<dbReference type="InterPro" id="IPR044034">
    <property type="entry name" value="NAC-like_UBA"/>
</dbReference>
<feature type="compositionally biased region" description="Low complexity" evidence="1">
    <location>
        <begin position="349"/>
        <end position="373"/>
    </location>
</feature>
<dbReference type="EMBL" id="JANPWB010000008">
    <property type="protein sequence ID" value="KAJ1160417.1"/>
    <property type="molecule type" value="Genomic_DNA"/>
</dbReference>
<dbReference type="FunFam" id="1.10.8.10:FF:000006">
    <property type="entry name" value="Putative nascent polypeptide-associated complex subunit alpha"/>
    <property type="match status" value="1"/>
</dbReference>